<comment type="similarity">
    <text evidence="1">Belongs to the PP2C family.</text>
</comment>
<gene>
    <name evidence="2" type="ORF">MTR67_017479</name>
</gene>
<keyword evidence="1" id="KW-0904">Protein phosphatase</keyword>
<keyword evidence="1" id="KW-0479">Metal-binding</keyword>
<comment type="catalytic activity">
    <reaction evidence="1">
        <text>O-phospho-L-threonyl-[protein] + H2O = L-threonyl-[protein] + phosphate</text>
        <dbReference type="Rhea" id="RHEA:47004"/>
        <dbReference type="Rhea" id="RHEA-COMP:11060"/>
        <dbReference type="Rhea" id="RHEA-COMP:11605"/>
        <dbReference type="ChEBI" id="CHEBI:15377"/>
        <dbReference type="ChEBI" id="CHEBI:30013"/>
        <dbReference type="ChEBI" id="CHEBI:43474"/>
        <dbReference type="ChEBI" id="CHEBI:61977"/>
        <dbReference type="EC" id="3.1.3.16"/>
    </reaction>
</comment>
<dbReference type="PANTHER" id="PTHR12320:SF65">
    <property type="entry name" value="PROTEIN PHOSPHATASE"/>
    <property type="match status" value="1"/>
</dbReference>
<comment type="cofactor">
    <cofactor evidence="1">
        <name>Mg(2+)</name>
        <dbReference type="ChEBI" id="CHEBI:18420"/>
    </cofactor>
</comment>
<accession>A0AAF0QQC9</accession>
<dbReference type="InterPro" id="IPR039123">
    <property type="entry name" value="PPTC7"/>
</dbReference>
<keyword evidence="1" id="KW-0378">Hydrolase</keyword>
<evidence type="ECO:0000256" key="1">
    <source>
        <dbReference type="RuleBase" id="RU366020"/>
    </source>
</evidence>
<keyword evidence="3" id="KW-1185">Reference proteome</keyword>
<organism evidence="2 3">
    <name type="scientific">Solanum verrucosum</name>
    <dbReference type="NCBI Taxonomy" id="315347"/>
    <lineage>
        <taxon>Eukaryota</taxon>
        <taxon>Viridiplantae</taxon>
        <taxon>Streptophyta</taxon>
        <taxon>Embryophyta</taxon>
        <taxon>Tracheophyta</taxon>
        <taxon>Spermatophyta</taxon>
        <taxon>Magnoliopsida</taxon>
        <taxon>eudicotyledons</taxon>
        <taxon>Gunneridae</taxon>
        <taxon>Pentapetalae</taxon>
        <taxon>asterids</taxon>
        <taxon>lamiids</taxon>
        <taxon>Solanales</taxon>
        <taxon>Solanaceae</taxon>
        <taxon>Solanoideae</taxon>
        <taxon>Solaneae</taxon>
        <taxon>Solanum</taxon>
    </lineage>
</organism>
<dbReference type="AlphaFoldDB" id="A0AAF0QQC9"/>
<evidence type="ECO:0000313" key="2">
    <source>
        <dbReference type="EMBL" id="WMV24094.1"/>
    </source>
</evidence>
<dbReference type="GO" id="GO:0046872">
    <property type="term" value="F:metal ion binding"/>
    <property type="evidence" value="ECO:0007669"/>
    <property type="project" value="UniProtKB-UniRule"/>
</dbReference>
<dbReference type="Proteomes" id="UP001234989">
    <property type="component" value="Chromosome 4"/>
</dbReference>
<sequence>MDIDEHLCFCGESTNVSSFINGNFKMKMVTDSFYIPKSNKVPLGEDAHFICIEEEIIGVADGVGGWAEKGIDSGEYSRQFVRIAELSIHKQKDQRNKIQSMEIPNEAYFNTKYQERGAVVLSAPLDTLELASCLGDVEALVGAVFLGVHLDTFSLDPCLVLETLVVRRRHRFALVVLSCKPEWGRLVITIELVFILLAPSRGQGPDGFQYDPGSCIFASLSFRDKGYFHLATILNSF</sequence>
<comment type="cofactor">
    <cofactor evidence="1">
        <name>Mn(2+)</name>
        <dbReference type="ChEBI" id="CHEBI:29035"/>
    </cofactor>
</comment>
<reference evidence="2" key="1">
    <citation type="submission" date="2023-08" db="EMBL/GenBank/DDBJ databases">
        <title>A de novo genome assembly of Solanum verrucosum Schlechtendal, a Mexican diploid species geographically isolated from the other diploid A-genome species in potato relatives.</title>
        <authorList>
            <person name="Hosaka K."/>
        </authorList>
    </citation>
    <scope>NUCLEOTIDE SEQUENCE</scope>
    <source>
        <tissue evidence="2">Young leaves</tissue>
    </source>
</reference>
<keyword evidence="1" id="KW-0464">Manganese</keyword>
<keyword evidence="1" id="KW-0460">Magnesium</keyword>
<protein>
    <recommendedName>
        <fullName evidence="1">Protein phosphatase</fullName>
        <ecNumber evidence="1">3.1.3.16</ecNumber>
    </recommendedName>
</protein>
<comment type="catalytic activity">
    <reaction evidence="1">
        <text>O-phospho-L-seryl-[protein] + H2O = L-seryl-[protein] + phosphate</text>
        <dbReference type="Rhea" id="RHEA:20629"/>
        <dbReference type="Rhea" id="RHEA-COMP:9863"/>
        <dbReference type="Rhea" id="RHEA-COMP:11604"/>
        <dbReference type="ChEBI" id="CHEBI:15377"/>
        <dbReference type="ChEBI" id="CHEBI:29999"/>
        <dbReference type="ChEBI" id="CHEBI:43474"/>
        <dbReference type="ChEBI" id="CHEBI:83421"/>
        <dbReference type="EC" id="3.1.3.16"/>
    </reaction>
</comment>
<evidence type="ECO:0000313" key="3">
    <source>
        <dbReference type="Proteomes" id="UP001234989"/>
    </source>
</evidence>
<dbReference type="GO" id="GO:0004722">
    <property type="term" value="F:protein serine/threonine phosphatase activity"/>
    <property type="evidence" value="ECO:0007669"/>
    <property type="project" value="UniProtKB-EC"/>
</dbReference>
<dbReference type="PANTHER" id="PTHR12320">
    <property type="entry name" value="PROTEIN PHOSPHATASE 2C"/>
    <property type="match status" value="1"/>
</dbReference>
<name>A0AAF0QQC9_SOLVR</name>
<dbReference type="EC" id="3.1.3.16" evidence="1"/>
<proteinExistence type="inferred from homology"/>
<dbReference type="EMBL" id="CP133615">
    <property type="protein sequence ID" value="WMV24094.1"/>
    <property type="molecule type" value="Genomic_DNA"/>
</dbReference>